<dbReference type="Proteomes" id="UP001255917">
    <property type="component" value="Unassembled WGS sequence"/>
</dbReference>
<reference evidence="6" key="2">
    <citation type="submission" date="2023-07" db="EMBL/GenBank/DDBJ databases">
        <title>Substrates and metabolic shifts associated with increased methane emissions in unrestored hypersaline salterns.</title>
        <authorList>
            <person name="Bueno De Mesquita C.P."/>
            <person name="Tringe S.G."/>
        </authorList>
    </citation>
    <scope>NUCLEOTIDE SEQUENCE [LARGE SCALE GENOMIC DNA]</scope>
    <source>
        <strain evidence="6">I4</strain>
    </source>
</reference>
<dbReference type="InterPro" id="IPR029058">
    <property type="entry name" value="AB_hydrolase_fold"/>
</dbReference>
<evidence type="ECO:0000313" key="4">
    <source>
        <dbReference type="EMBL" id="SFT68422.1"/>
    </source>
</evidence>
<dbReference type="InterPro" id="IPR000073">
    <property type="entry name" value="AB_hydrolase_1"/>
</dbReference>
<evidence type="ECO:0000313" key="6">
    <source>
        <dbReference type="Proteomes" id="UP001255917"/>
    </source>
</evidence>
<evidence type="ECO:0000259" key="2">
    <source>
        <dbReference type="Pfam" id="PF00561"/>
    </source>
</evidence>
<dbReference type="GO" id="GO:0016787">
    <property type="term" value="F:hydrolase activity"/>
    <property type="evidence" value="ECO:0007669"/>
    <property type="project" value="UniProtKB-KW"/>
</dbReference>
<dbReference type="Pfam" id="PF00561">
    <property type="entry name" value="Abhydrolase_1"/>
    <property type="match status" value="1"/>
</dbReference>
<organism evidence="4 5">
    <name type="scientific">Halomonas saccharevitans</name>
    <dbReference type="NCBI Taxonomy" id="416872"/>
    <lineage>
        <taxon>Bacteria</taxon>
        <taxon>Pseudomonadati</taxon>
        <taxon>Pseudomonadota</taxon>
        <taxon>Gammaproteobacteria</taxon>
        <taxon>Oceanospirillales</taxon>
        <taxon>Halomonadaceae</taxon>
        <taxon>Halomonas</taxon>
    </lineage>
</organism>
<feature type="domain" description="AB hydrolase-1" evidence="2">
    <location>
        <begin position="16"/>
        <end position="242"/>
    </location>
</feature>
<name>A0A1I7A0J9_9GAMM</name>
<evidence type="ECO:0000313" key="3">
    <source>
        <dbReference type="EMBL" id="MDT8878233.1"/>
    </source>
</evidence>
<dbReference type="EMBL" id="FPAQ01000014">
    <property type="protein sequence ID" value="SFT68422.1"/>
    <property type="molecule type" value="Genomic_DNA"/>
</dbReference>
<dbReference type="OrthoDB" id="9808398at2"/>
<accession>A0A1I7A0J9</accession>
<dbReference type="Proteomes" id="UP000199594">
    <property type="component" value="Unassembled WGS sequence"/>
</dbReference>
<reference evidence="3" key="3">
    <citation type="submission" date="2024-05" db="EMBL/GenBank/DDBJ databases">
        <title>Substrates and metabolic shifts associated with increased methane emissions in unrestored hypersaline salterns.</title>
        <authorList>
            <person name="Bueno De Mesquita C.P."/>
            <person name="Tringe S.G."/>
        </authorList>
    </citation>
    <scope>NUCLEOTIDE SEQUENCE</scope>
    <source>
        <strain evidence="3">I4</strain>
    </source>
</reference>
<reference evidence="4 5" key="1">
    <citation type="submission" date="2016-10" db="EMBL/GenBank/DDBJ databases">
        <authorList>
            <person name="de Groot N.N."/>
        </authorList>
    </citation>
    <scope>NUCLEOTIDE SEQUENCE [LARGE SCALE GENOMIC DNA]</scope>
    <source>
        <strain evidence="4 5">CGMCC 1.6493</strain>
    </source>
</reference>
<dbReference type="PANTHER" id="PTHR46118">
    <property type="entry name" value="PROTEIN ABHD11"/>
    <property type="match status" value="1"/>
</dbReference>
<protein>
    <submittedName>
        <fullName evidence="3">Alpha/beta fold hydrolase</fullName>
    </submittedName>
    <submittedName>
        <fullName evidence="4">Esterase</fullName>
    </submittedName>
</protein>
<dbReference type="PANTHER" id="PTHR46118:SF4">
    <property type="entry name" value="PROTEIN ABHD11"/>
    <property type="match status" value="1"/>
</dbReference>
<dbReference type="EMBL" id="JAVXUR010000001">
    <property type="protein sequence ID" value="MDT8878233.1"/>
    <property type="molecule type" value="Genomic_DNA"/>
</dbReference>
<dbReference type="RefSeq" id="WP_089848996.1">
    <property type="nucleotide sequence ID" value="NZ_FPAQ01000014.1"/>
</dbReference>
<keyword evidence="6" id="KW-1185">Reference proteome</keyword>
<dbReference type="SUPFAM" id="SSF53474">
    <property type="entry name" value="alpha/beta-Hydrolases"/>
    <property type="match status" value="1"/>
</dbReference>
<dbReference type="PRINTS" id="PR00111">
    <property type="entry name" value="ABHYDROLASE"/>
</dbReference>
<evidence type="ECO:0000256" key="1">
    <source>
        <dbReference type="ARBA" id="ARBA00022801"/>
    </source>
</evidence>
<dbReference type="AlphaFoldDB" id="A0A1I7A0J9"/>
<gene>
    <name evidence="3" type="ORF">RSO68_01965</name>
    <name evidence="4" type="ORF">SAMN04487956_11467</name>
</gene>
<dbReference type="Gene3D" id="3.40.50.1820">
    <property type="entry name" value="alpha/beta hydrolase"/>
    <property type="match status" value="1"/>
</dbReference>
<proteinExistence type="predicted"/>
<sequence>MPTDLHFLDTGGDETPLVVIHGLLGSADNWRSHARQWQRRHRVITVDLRNHGRSPHVAGMGYDAMAEDLLALLDRLDVERAHLLGHSMGGKVVISLARLAPERVASLIVADIAPVAYGHDHDSVFAALRRVEAGSPTNRREADALLAEHVEEPAVRLFLATNLERDDAGILRPRIGLDEIQDDYETIMGAPAGEGAYEGPTLVLRGAQSRYVTDEMLPALHAVLPSAEIQTLEAGHWLHAEQPAAFQAAVNGFLEALEG</sequence>
<evidence type="ECO:0000313" key="5">
    <source>
        <dbReference type="Proteomes" id="UP000199594"/>
    </source>
</evidence>
<keyword evidence="1 3" id="KW-0378">Hydrolase</keyword>